<feature type="transmembrane region" description="Helical" evidence="7">
    <location>
        <begin position="66"/>
        <end position="84"/>
    </location>
</feature>
<organism evidence="8 9">
    <name type="scientific">Colletotrichum sojae</name>
    <dbReference type="NCBI Taxonomy" id="2175907"/>
    <lineage>
        <taxon>Eukaryota</taxon>
        <taxon>Fungi</taxon>
        <taxon>Dikarya</taxon>
        <taxon>Ascomycota</taxon>
        <taxon>Pezizomycotina</taxon>
        <taxon>Sordariomycetes</taxon>
        <taxon>Hypocreomycetidae</taxon>
        <taxon>Glomerellales</taxon>
        <taxon>Glomerellaceae</taxon>
        <taxon>Colletotrichum</taxon>
        <taxon>Colletotrichum orchidearum species complex</taxon>
    </lineage>
</organism>
<dbReference type="Gene3D" id="1.20.1740.10">
    <property type="entry name" value="Amino acid/polyamine transporter I"/>
    <property type="match status" value="1"/>
</dbReference>
<comment type="subcellular location">
    <subcellularLocation>
        <location evidence="1">Membrane</location>
        <topology evidence="1">Multi-pass membrane protein</topology>
    </subcellularLocation>
</comment>
<reference evidence="8 9" key="1">
    <citation type="journal article" date="2020" name="Phytopathology">
        <title>Genome Sequence Resources of Colletotrichum truncatum, C. plurivorum, C. musicola, and C. sojae: Four Species Pathogenic to Soybean (Glycine max).</title>
        <authorList>
            <person name="Rogerio F."/>
            <person name="Boufleur T.R."/>
            <person name="Ciampi-Guillardi M."/>
            <person name="Sukno S.A."/>
            <person name="Thon M.R."/>
            <person name="Massola Junior N.S."/>
            <person name="Baroncelli R."/>
        </authorList>
    </citation>
    <scope>NUCLEOTIDE SEQUENCE [LARGE SCALE GENOMIC DNA]</scope>
    <source>
        <strain evidence="8 9">LFN0009</strain>
    </source>
</reference>
<dbReference type="AlphaFoldDB" id="A0A8H6JA09"/>
<feature type="compositionally biased region" description="Basic and acidic residues" evidence="6">
    <location>
        <begin position="16"/>
        <end position="30"/>
    </location>
</feature>
<sequence length="127" mass="13315">MSHTLPQDSGALDAITTKDKQDPDRHDVKAGGRASSDSAVEASADDLLGFLGYDSQLQRNRSTAHVAFMAFVLATNPYGLATTLNYPPIGGGPVNIIWGWLLVARIVLCVAASLGEITSVYPTAAGN</sequence>
<dbReference type="PROSITE" id="PS00218">
    <property type="entry name" value="AMINO_ACID_PERMEASE_1"/>
    <property type="match status" value="1"/>
</dbReference>
<dbReference type="PANTHER" id="PTHR45649:SF23">
    <property type="entry name" value="TRANSPORTER, PUTATIVE (EUROFUNG)-RELATED"/>
    <property type="match status" value="1"/>
</dbReference>
<evidence type="ECO:0000256" key="7">
    <source>
        <dbReference type="SAM" id="Phobius"/>
    </source>
</evidence>
<dbReference type="GO" id="GO:0016020">
    <property type="term" value="C:membrane"/>
    <property type="evidence" value="ECO:0007669"/>
    <property type="project" value="UniProtKB-SubCell"/>
</dbReference>
<dbReference type="Proteomes" id="UP000652219">
    <property type="component" value="Unassembled WGS sequence"/>
</dbReference>
<evidence type="ECO:0000256" key="5">
    <source>
        <dbReference type="ARBA" id="ARBA00023136"/>
    </source>
</evidence>
<evidence type="ECO:0000256" key="4">
    <source>
        <dbReference type="ARBA" id="ARBA00022989"/>
    </source>
</evidence>
<proteinExistence type="predicted"/>
<feature type="transmembrane region" description="Helical" evidence="7">
    <location>
        <begin position="96"/>
        <end position="114"/>
    </location>
</feature>
<keyword evidence="3 7" id="KW-0812">Transmembrane</keyword>
<evidence type="ECO:0000313" key="8">
    <source>
        <dbReference type="EMBL" id="KAF6809053.1"/>
    </source>
</evidence>
<dbReference type="GO" id="GO:0006865">
    <property type="term" value="P:amino acid transport"/>
    <property type="evidence" value="ECO:0007669"/>
    <property type="project" value="InterPro"/>
</dbReference>
<evidence type="ECO:0000256" key="3">
    <source>
        <dbReference type="ARBA" id="ARBA00022692"/>
    </source>
</evidence>
<evidence type="ECO:0000256" key="6">
    <source>
        <dbReference type="SAM" id="MobiDB-lite"/>
    </source>
</evidence>
<keyword evidence="2" id="KW-0813">Transport</keyword>
<dbReference type="InterPro" id="IPR004840">
    <property type="entry name" value="Amino_acid_permease_CS"/>
</dbReference>
<evidence type="ECO:0000256" key="1">
    <source>
        <dbReference type="ARBA" id="ARBA00004141"/>
    </source>
</evidence>
<feature type="region of interest" description="Disordered" evidence="6">
    <location>
        <begin position="1"/>
        <end position="40"/>
    </location>
</feature>
<keyword evidence="4 7" id="KW-1133">Transmembrane helix</keyword>
<dbReference type="GO" id="GO:0022857">
    <property type="term" value="F:transmembrane transporter activity"/>
    <property type="evidence" value="ECO:0007669"/>
    <property type="project" value="UniProtKB-ARBA"/>
</dbReference>
<evidence type="ECO:0000313" key="9">
    <source>
        <dbReference type="Proteomes" id="UP000652219"/>
    </source>
</evidence>
<keyword evidence="9" id="KW-1185">Reference proteome</keyword>
<keyword evidence="5 7" id="KW-0472">Membrane</keyword>
<comment type="caution">
    <text evidence="8">The sequence shown here is derived from an EMBL/GenBank/DDBJ whole genome shotgun (WGS) entry which is preliminary data.</text>
</comment>
<dbReference type="EMBL" id="WIGN01000107">
    <property type="protein sequence ID" value="KAF6809053.1"/>
    <property type="molecule type" value="Genomic_DNA"/>
</dbReference>
<protein>
    <submittedName>
        <fullName evidence="8">Amino acid transporter</fullName>
    </submittedName>
</protein>
<evidence type="ECO:0000256" key="2">
    <source>
        <dbReference type="ARBA" id="ARBA00022448"/>
    </source>
</evidence>
<name>A0A8H6JA09_9PEZI</name>
<gene>
    <name evidence="8" type="ORF">CSOJ01_07122</name>
</gene>
<dbReference type="PANTHER" id="PTHR45649">
    <property type="entry name" value="AMINO-ACID PERMEASE BAT1"/>
    <property type="match status" value="1"/>
</dbReference>
<accession>A0A8H6JA09</accession>